<evidence type="ECO:0000256" key="8">
    <source>
        <dbReference type="SAM" id="Coils"/>
    </source>
</evidence>
<dbReference type="InterPro" id="IPR038063">
    <property type="entry name" value="Transpep_catalytic_dom"/>
</dbReference>
<evidence type="ECO:0000313" key="11">
    <source>
        <dbReference type="EMBL" id="SHN69309.1"/>
    </source>
</evidence>
<reference evidence="12" key="1">
    <citation type="submission" date="2016-11" db="EMBL/GenBank/DDBJ databases">
        <authorList>
            <person name="Varghese N."/>
            <person name="Submissions S."/>
        </authorList>
    </citation>
    <scope>NUCLEOTIDE SEQUENCE [LARGE SCALE GENOMIC DNA]</scope>
    <source>
        <strain evidence="12">GAS401</strain>
    </source>
</reference>
<comment type="similarity">
    <text evidence="2">Belongs to the YkuD family.</text>
</comment>
<evidence type="ECO:0000256" key="6">
    <source>
        <dbReference type="ARBA" id="ARBA00023316"/>
    </source>
</evidence>
<dbReference type="OrthoDB" id="463216at2"/>
<dbReference type="UniPathway" id="UPA00219"/>
<evidence type="ECO:0000256" key="5">
    <source>
        <dbReference type="ARBA" id="ARBA00022984"/>
    </source>
</evidence>
<dbReference type="GO" id="GO:0016740">
    <property type="term" value="F:transferase activity"/>
    <property type="evidence" value="ECO:0007669"/>
    <property type="project" value="UniProtKB-KW"/>
</dbReference>
<dbReference type="FunFam" id="2.40.440.10:FF:000006">
    <property type="entry name" value="L,D-transpeptidase catalytic domain"/>
    <property type="match status" value="1"/>
</dbReference>
<accession>A0A1M7TEW9</accession>
<dbReference type="CDD" id="cd16913">
    <property type="entry name" value="YkuD_like"/>
    <property type="match status" value="1"/>
</dbReference>
<feature type="active site" description="Proton donor/acceptor" evidence="7">
    <location>
        <position position="134"/>
    </location>
</feature>
<evidence type="ECO:0000256" key="4">
    <source>
        <dbReference type="ARBA" id="ARBA00022960"/>
    </source>
</evidence>
<dbReference type="PANTHER" id="PTHR30582">
    <property type="entry name" value="L,D-TRANSPEPTIDASE"/>
    <property type="match status" value="1"/>
</dbReference>
<dbReference type="InterPro" id="IPR005490">
    <property type="entry name" value="LD_TPept_cat_dom"/>
</dbReference>
<dbReference type="SUPFAM" id="SSF141523">
    <property type="entry name" value="L,D-transpeptidase catalytic domain-like"/>
    <property type="match status" value="1"/>
</dbReference>
<dbReference type="GO" id="GO:0071972">
    <property type="term" value="F:peptidoglycan L,D-transpeptidase activity"/>
    <property type="evidence" value="ECO:0007669"/>
    <property type="project" value="TreeGrafter"/>
</dbReference>
<dbReference type="AlphaFoldDB" id="A0A1M7TEW9"/>
<evidence type="ECO:0000256" key="7">
    <source>
        <dbReference type="PROSITE-ProRule" id="PRU01373"/>
    </source>
</evidence>
<protein>
    <submittedName>
        <fullName evidence="11">Peptidoglycan transpeptidase, ErfK-YbiS-YhnG family</fullName>
    </submittedName>
</protein>
<dbReference type="Gene3D" id="2.40.440.10">
    <property type="entry name" value="L,D-transpeptidase catalytic domain-like"/>
    <property type="match status" value="1"/>
</dbReference>
<dbReference type="PROSITE" id="PS52029">
    <property type="entry name" value="LD_TPASE"/>
    <property type="match status" value="1"/>
</dbReference>
<dbReference type="InterPro" id="IPR050979">
    <property type="entry name" value="LD-transpeptidase"/>
</dbReference>
<proteinExistence type="inferred from homology"/>
<dbReference type="PANTHER" id="PTHR30582:SF2">
    <property type="entry name" value="L,D-TRANSPEPTIDASE YCIB-RELATED"/>
    <property type="match status" value="1"/>
</dbReference>
<dbReference type="GO" id="GO:0071555">
    <property type="term" value="P:cell wall organization"/>
    <property type="evidence" value="ECO:0007669"/>
    <property type="project" value="UniProtKB-UniRule"/>
</dbReference>
<comment type="pathway">
    <text evidence="1 7">Cell wall biogenesis; peptidoglycan biosynthesis.</text>
</comment>
<dbReference type="RefSeq" id="WP_072817352.1">
    <property type="nucleotide sequence ID" value="NZ_LT670849.1"/>
</dbReference>
<feature type="compositionally biased region" description="Low complexity" evidence="9">
    <location>
        <begin position="519"/>
        <end position="533"/>
    </location>
</feature>
<dbReference type="Proteomes" id="UP000184096">
    <property type="component" value="Chromosome I"/>
</dbReference>
<organism evidence="11 12">
    <name type="scientific">Bradyrhizobium erythrophlei</name>
    <dbReference type="NCBI Taxonomy" id="1437360"/>
    <lineage>
        <taxon>Bacteria</taxon>
        <taxon>Pseudomonadati</taxon>
        <taxon>Pseudomonadota</taxon>
        <taxon>Alphaproteobacteria</taxon>
        <taxon>Hyphomicrobiales</taxon>
        <taxon>Nitrobacteraceae</taxon>
        <taxon>Bradyrhizobium</taxon>
    </lineage>
</organism>
<evidence type="ECO:0000256" key="1">
    <source>
        <dbReference type="ARBA" id="ARBA00004752"/>
    </source>
</evidence>
<evidence type="ECO:0000313" key="12">
    <source>
        <dbReference type="Proteomes" id="UP000184096"/>
    </source>
</evidence>
<keyword evidence="6 7" id="KW-0961">Cell wall biogenesis/degradation</keyword>
<dbReference type="GO" id="GO:0018104">
    <property type="term" value="P:peptidoglycan-protein cross-linking"/>
    <property type="evidence" value="ECO:0007669"/>
    <property type="project" value="TreeGrafter"/>
</dbReference>
<keyword evidence="4 7" id="KW-0133">Cell shape</keyword>
<feature type="active site" description="Nucleophile" evidence="7">
    <location>
        <position position="147"/>
    </location>
</feature>
<keyword evidence="12" id="KW-1185">Reference proteome</keyword>
<dbReference type="InterPro" id="IPR016915">
    <property type="entry name" value="UCP029342"/>
</dbReference>
<evidence type="ECO:0000256" key="3">
    <source>
        <dbReference type="ARBA" id="ARBA00022679"/>
    </source>
</evidence>
<dbReference type="GO" id="GO:0008360">
    <property type="term" value="P:regulation of cell shape"/>
    <property type="evidence" value="ECO:0007669"/>
    <property type="project" value="UniProtKB-UniRule"/>
</dbReference>
<evidence type="ECO:0000259" key="10">
    <source>
        <dbReference type="PROSITE" id="PS52029"/>
    </source>
</evidence>
<gene>
    <name evidence="11" type="ORF">SAMN05444170_1530</name>
</gene>
<keyword evidence="8" id="KW-0175">Coiled coil</keyword>
<evidence type="ECO:0000256" key="9">
    <source>
        <dbReference type="SAM" id="MobiDB-lite"/>
    </source>
</evidence>
<keyword evidence="3" id="KW-0808">Transferase</keyword>
<dbReference type="EMBL" id="LT670849">
    <property type="protein sequence ID" value="SHN69309.1"/>
    <property type="molecule type" value="Genomic_DNA"/>
</dbReference>
<dbReference type="Pfam" id="PF03734">
    <property type="entry name" value="YkuD"/>
    <property type="match status" value="1"/>
</dbReference>
<keyword evidence="5 7" id="KW-0573">Peptidoglycan synthesis</keyword>
<feature type="domain" description="L,D-TPase catalytic" evidence="10">
    <location>
        <begin position="62"/>
        <end position="171"/>
    </location>
</feature>
<evidence type="ECO:0000256" key="2">
    <source>
        <dbReference type="ARBA" id="ARBA00005992"/>
    </source>
</evidence>
<name>A0A1M7TEW9_9BRAD</name>
<dbReference type="GO" id="GO:0005576">
    <property type="term" value="C:extracellular region"/>
    <property type="evidence" value="ECO:0007669"/>
    <property type="project" value="TreeGrafter"/>
</dbReference>
<dbReference type="PIRSF" id="PIRSF029342">
    <property type="entry name" value="UCP029342_ErfK/YbiS/YcfS/YnhG"/>
    <property type="match status" value="1"/>
</dbReference>
<dbReference type="NCBIfam" id="NF009120">
    <property type="entry name" value="PRK12472.1"/>
    <property type="match status" value="1"/>
</dbReference>
<sequence length="541" mass="57918">MAIRLTTAHSNVAVRRWNSIATAALALTALAAITVTGGVAAKGARPAPTHEATVSRPAGEPIMAIVSISAQKVTFYDAEGWIYRAPVSSGTTGRETPAGVFAIVEKDKDHHSTMYDDAWMPNMQRITWNGLALHGGPLPGYAASHGCVRMPYDFAENLFDRTRIGMRVIIAPNDAAPVDFSHPSLFVPNPQAIAAAPDRIGTLSREADQAAQAAEEAKRTAAVAAAEAKAIPVLLRKLELAKKRADAELAFADKAVGNAKTDETRAKAEELKDKLAQRAAEVATQLDAANATAKSKLDAAAAAKEAFKSAATRKADTARVALDAKLAVEPVSVYISRATQKLYVRRDTHKPAPDGGGEVFDTTIEVPVTIRDPGRPLGTHIFTAVAKNDTGLRWTAVTIDDSDDAKEALDRITIPQELIDRIGPTALPRSSIVISDEPLSKETNYRTEFVVVLSNQPQGGFITRKPTPPADLVANGEAFIDNGFGGMFRRNDSGFGSFFQQSEPQPAPQPQPGIRRRSGQPYYPPQQSQQVQQGWGGPPGW</sequence>
<feature type="region of interest" description="Disordered" evidence="9">
    <location>
        <begin position="491"/>
        <end position="541"/>
    </location>
</feature>
<dbReference type="NCBIfam" id="NF004785">
    <property type="entry name" value="PRK06132.1-2"/>
    <property type="match status" value="1"/>
</dbReference>
<feature type="coiled-coil region" evidence="8">
    <location>
        <begin position="200"/>
        <end position="292"/>
    </location>
</feature>